<protein>
    <recommendedName>
        <fullName evidence="1">HTH cro/C1-type domain-containing protein</fullName>
    </recommendedName>
</protein>
<gene>
    <name evidence="2" type="ORF">ACU52_12670</name>
</gene>
<dbReference type="AlphaFoldDB" id="A0A8E1UQ78"/>
<accession>A0A8E1UQ78</accession>
<keyword evidence="3" id="KW-1185">Reference proteome</keyword>
<comment type="caution">
    <text evidence="2">The sequence shown here is derived from an EMBL/GenBank/DDBJ whole genome shotgun (WGS) entry which is preliminary data.</text>
</comment>
<reference evidence="2 3" key="1">
    <citation type="submission" date="2015-06" db="EMBL/GenBank/DDBJ databases">
        <title>Prevotella sp. 109, sp. nov., a novel member of the family Prevotellaceae isolated from human faeces.</title>
        <authorList>
            <person name="Shkoporov A.N."/>
            <person name="Chaplin A.V."/>
            <person name="Kafarskaia L.I."/>
            <person name="Efimov B.A."/>
        </authorList>
    </citation>
    <scope>NUCLEOTIDE SEQUENCE [LARGE SCALE GENOMIC DNA]</scope>
    <source>
        <strain evidence="2 3">109</strain>
    </source>
</reference>
<dbReference type="InterPro" id="IPR010982">
    <property type="entry name" value="Lambda_DNA-bd_dom_sf"/>
</dbReference>
<dbReference type="InterPro" id="IPR001387">
    <property type="entry name" value="Cro/C1-type_HTH"/>
</dbReference>
<dbReference type="OrthoDB" id="1045046at2"/>
<proteinExistence type="predicted"/>
<dbReference type="Gene3D" id="1.10.260.40">
    <property type="entry name" value="lambda repressor-like DNA-binding domains"/>
    <property type="match status" value="1"/>
</dbReference>
<organism evidence="2 3">
    <name type="scientific">Xylanibacter rarus</name>
    <dbReference type="NCBI Taxonomy" id="1676614"/>
    <lineage>
        <taxon>Bacteria</taxon>
        <taxon>Pseudomonadati</taxon>
        <taxon>Bacteroidota</taxon>
        <taxon>Bacteroidia</taxon>
        <taxon>Bacteroidales</taxon>
        <taxon>Prevotellaceae</taxon>
        <taxon>Xylanibacter</taxon>
    </lineage>
</organism>
<dbReference type="EMBL" id="LFQU01000033">
    <property type="protein sequence ID" value="KOO67609.1"/>
    <property type="molecule type" value="Genomic_DNA"/>
</dbReference>
<evidence type="ECO:0000313" key="2">
    <source>
        <dbReference type="EMBL" id="KOO67609.1"/>
    </source>
</evidence>
<name>A0A8E1UQ78_9BACT</name>
<evidence type="ECO:0000313" key="3">
    <source>
        <dbReference type="Proteomes" id="UP000036951"/>
    </source>
</evidence>
<dbReference type="SUPFAM" id="SSF47413">
    <property type="entry name" value="lambda repressor-like DNA-binding domains"/>
    <property type="match status" value="1"/>
</dbReference>
<evidence type="ECO:0000259" key="1">
    <source>
        <dbReference type="Pfam" id="PF13443"/>
    </source>
</evidence>
<dbReference type="GO" id="GO:0003677">
    <property type="term" value="F:DNA binding"/>
    <property type="evidence" value="ECO:0007669"/>
    <property type="project" value="InterPro"/>
</dbReference>
<feature type="domain" description="HTH cro/C1-type" evidence="1">
    <location>
        <begin position="19"/>
        <end position="66"/>
    </location>
</feature>
<dbReference type="Pfam" id="PF13443">
    <property type="entry name" value="HTH_26"/>
    <property type="match status" value="1"/>
</dbReference>
<sequence>MQDTKKTNTDKTTIGLLIKAKLRERKQSVVWLAGQLGCSRTNVYKIFGKKSIDTDELMKISRILNFDFFKLYSDKLKNG</sequence>
<dbReference type="Proteomes" id="UP000036951">
    <property type="component" value="Unassembled WGS sequence"/>
</dbReference>
<dbReference type="RefSeq" id="WP_053399048.1">
    <property type="nucleotide sequence ID" value="NZ_DAWBWQ010000192.1"/>
</dbReference>